<dbReference type="InterPro" id="IPR049176">
    <property type="entry name" value="COG5_N"/>
</dbReference>
<dbReference type="InterPro" id="IPR048485">
    <property type="entry name" value="COG5_helical"/>
</dbReference>
<keyword evidence="4" id="KW-0472">Membrane</keyword>
<feature type="domain" description="Conserved oligomeric Golgi complex subunit 5 helical" evidence="6">
    <location>
        <begin position="194"/>
        <end position="407"/>
    </location>
</feature>
<protein>
    <recommendedName>
        <fullName evidence="2">Conserved oligomeric Golgi complex subunit 5</fullName>
    </recommendedName>
</protein>
<evidence type="ECO:0000256" key="2">
    <source>
        <dbReference type="ARBA" id="ARBA00020974"/>
    </source>
</evidence>
<dbReference type="GO" id="GO:0006891">
    <property type="term" value="P:intra-Golgi vesicle-mediated transport"/>
    <property type="evidence" value="ECO:0007669"/>
    <property type="project" value="InterPro"/>
</dbReference>
<dbReference type="PANTHER" id="PTHR13228:SF3">
    <property type="entry name" value="CONSERVED OLIGOMERIC GOLGI COMPLEX SUBUNIT 5"/>
    <property type="match status" value="1"/>
</dbReference>
<dbReference type="Proteomes" id="UP000886653">
    <property type="component" value="Unassembled WGS sequence"/>
</dbReference>
<comment type="subcellular location">
    <subcellularLocation>
        <location evidence="1">Golgi apparatus membrane</location>
        <topology evidence="1">Peripheral membrane protein</topology>
    </subcellularLocation>
</comment>
<accession>A0A9P6NIH5</accession>
<evidence type="ECO:0000259" key="6">
    <source>
        <dbReference type="Pfam" id="PF20649"/>
    </source>
</evidence>
<dbReference type="PANTHER" id="PTHR13228">
    <property type="entry name" value="CONSERVED OLIGOMERIC GOLGI COMPLEX COMPONENT 5"/>
    <property type="match status" value="1"/>
</dbReference>
<dbReference type="InterPro" id="IPR019465">
    <property type="entry name" value="Cog5"/>
</dbReference>
<name>A0A9P6NIH5_9BASI</name>
<dbReference type="GO" id="GO:0000139">
    <property type="term" value="C:Golgi membrane"/>
    <property type="evidence" value="ECO:0007669"/>
    <property type="project" value="UniProtKB-SubCell"/>
</dbReference>
<proteinExistence type="predicted"/>
<dbReference type="Pfam" id="PF20649">
    <property type="entry name" value="COG5_C"/>
    <property type="match status" value="1"/>
</dbReference>
<evidence type="ECO:0000256" key="4">
    <source>
        <dbReference type="ARBA" id="ARBA00023136"/>
    </source>
</evidence>
<evidence type="ECO:0000256" key="1">
    <source>
        <dbReference type="ARBA" id="ARBA00004395"/>
    </source>
</evidence>
<evidence type="ECO:0000256" key="3">
    <source>
        <dbReference type="ARBA" id="ARBA00023034"/>
    </source>
</evidence>
<keyword evidence="3" id="KW-0333">Golgi apparatus</keyword>
<reference evidence="7" key="1">
    <citation type="submission" date="2013-11" db="EMBL/GenBank/DDBJ databases">
        <title>Genome sequence of the fusiform rust pathogen reveals effectors for host alternation and coevolution with pine.</title>
        <authorList>
            <consortium name="DOE Joint Genome Institute"/>
            <person name="Smith K."/>
            <person name="Pendleton A."/>
            <person name="Kubisiak T."/>
            <person name="Anderson C."/>
            <person name="Salamov A."/>
            <person name="Aerts A."/>
            <person name="Riley R."/>
            <person name="Clum A."/>
            <person name="Lindquist E."/>
            <person name="Ence D."/>
            <person name="Campbell M."/>
            <person name="Kronenberg Z."/>
            <person name="Feau N."/>
            <person name="Dhillon B."/>
            <person name="Hamelin R."/>
            <person name="Burleigh J."/>
            <person name="Smith J."/>
            <person name="Yandell M."/>
            <person name="Nelson C."/>
            <person name="Grigoriev I."/>
            <person name="Davis J."/>
        </authorList>
    </citation>
    <scope>NUCLEOTIDE SEQUENCE</scope>
    <source>
        <strain evidence="7">G11</strain>
    </source>
</reference>
<sequence length="763" mass="88293">MADLKSNTNHNKLFINSTDYQEFLDPNFEPKTFANTILSKESNTDSPQHLTTALNKLNISIEDINKQIRSDILIHHLELLTKSTSIHKLDHSLQLIKNGLKQIEINVERLQNKIGNKFQILDESINKLERFQITAELCRKVSRFINLCKRLHNQMKEFQIDNNKLDQNEMLLVELAITISDLESLLTNNIESIKSLKVINIHINSIHSAKQKVITEMNKMLELGLINLDRSLIATSVQTAFNLSILPQTVTKSIEELSDVIKNKVRSTFDITSIAKQVAAQDPTPTKSFVYKSRSRTEPTTTNIQQWNKILWNNLESLIDDLTFCCSKIYTLEKVLKHKKDLISGQTFLDLILSNQDLDEPPRNIFWTTLRNALEKESSEASRGSNFINQTLTQSYPRLLRSFHEFFSRISIHTGTTYTITTQSPETLLTLKSISPFEIGYLDRCVQRLIESINNSKPEKIRALLGNELDAARFDPLLLRSVTKKLDEVLSNHIDKIEDRIVRDYQATSISGPVITNSQATNLDLATMLSYHSLFFSHVINEYPKEISKIIEPINERINILKFSILSPIIISIKKEVSTIILKMHLANNQGYMNELVNKLSFIKLEILSKFPYNDKFESIEQIGNFIIDNFLLNLSLRKPLNETTKLKLTSEITELEFNLTQFLNLEIISSLKQFRQLLFSEQINNDEGMNKLVLIHHLLIKYDVQLIHERLNWTENEYLKWLNEHPNWLQQSKLINEVINEKEEEGDWVKIVKTILNEDDQE</sequence>
<dbReference type="EMBL" id="MU167258">
    <property type="protein sequence ID" value="KAG0146609.1"/>
    <property type="molecule type" value="Genomic_DNA"/>
</dbReference>
<organism evidence="7 8">
    <name type="scientific">Cronartium quercuum f. sp. fusiforme G11</name>
    <dbReference type="NCBI Taxonomy" id="708437"/>
    <lineage>
        <taxon>Eukaryota</taxon>
        <taxon>Fungi</taxon>
        <taxon>Dikarya</taxon>
        <taxon>Basidiomycota</taxon>
        <taxon>Pucciniomycotina</taxon>
        <taxon>Pucciniomycetes</taxon>
        <taxon>Pucciniales</taxon>
        <taxon>Coleosporiaceae</taxon>
        <taxon>Cronartium</taxon>
    </lineage>
</organism>
<evidence type="ECO:0000313" key="8">
    <source>
        <dbReference type="Proteomes" id="UP000886653"/>
    </source>
</evidence>
<dbReference type="GO" id="GO:0017119">
    <property type="term" value="C:Golgi transport complex"/>
    <property type="evidence" value="ECO:0007669"/>
    <property type="project" value="InterPro"/>
</dbReference>
<feature type="domain" description="Conserved oligomeric Golgi complex subunit 5 N-terminal" evidence="5">
    <location>
        <begin position="22"/>
        <end position="151"/>
    </location>
</feature>
<keyword evidence="8" id="KW-1185">Reference proteome</keyword>
<dbReference type="Pfam" id="PF10392">
    <property type="entry name" value="COG5_N"/>
    <property type="match status" value="1"/>
</dbReference>
<gene>
    <name evidence="7" type="ORF">CROQUDRAFT_657090</name>
</gene>
<dbReference type="AlphaFoldDB" id="A0A9P6NIH5"/>
<dbReference type="OrthoDB" id="18786at2759"/>
<evidence type="ECO:0000313" key="7">
    <source>
        <dbReference type="EMBL" id="KAG0146609.1"/>
    </source>
</evidence>
<evidence type="ECO:0000259" key="5">
    <source>
        <dbReference type="Pfam" id="PF10392"/>
    </source>
</evidence>
<comment type="caution">
    <text evidence="7">The sequence shown here is derived from an EMBL/GenBank/DDBJ whole genome shotgun (WGS) entry which is preliminary data.</text>
</comment>